<keyword evidence="2" id="KW-0472">Membrane</keyword>
<keyword evidence="2" id="KW-1133">Transmembrane helix</keyword>
<reference evidence="3" key="2">
    <citation type="submission" date="2023-06" db="EMBL/GenBank/DDBJ databases">
        <authorList>
            <consortium name="Lawrence Berkeley National Laboratory"/>
            <person name="Haridas S."/>
            <person name="Hensen N."/>
            <person name="Bonometti L."/>
            <person name="Westerberg I."/>
            <person name="Brannstrom I.O."/>
            <person name="Guillou S."/>
            <person name="Cros-Aarteil S."/>
            <person name="Calhoun S."/>
            <person name="Kuo A."/>
            <person name="Mondo S."/>
            <person name="Pangilinan J."/>
            <person name="Riley R."/>
            <person name="Labutti K."/>
            <person name="Andreopoulos B."/>
            <person name="Lipzen A."/>
            <person name="Chen C."/>
            <person name="Yanf M."/>
            <person name="Daum C."/>
            <person name="Ng V."/>
            <person name="Clum A."/>
            <person name="Steindorff A."/>
            <person name="Ohm R."/>
            <person name="Martin F."/>
            <person name="Silar P."/>
            <person name="Natvig D."/>
            <person name="Lalanne C."/>
            <person name="Gautier V."/>
            <person name="Ament-Velasquez S.L."/>
            <person name="Kruys A."/>
            <person name="Hutchinson M.I."/>
            <person name="Powell A.J."/>
            <person name="Barry K."/>
            <person name="Miller A.N."/>
            <person name="Grigoriev I.V."/>
            <person name="Debuchy R."/>
            <person name="Gladieux P."/>
            <person name="Thoren M.H."/>
            <person name="Johannesson H."/>
        </authorList>
    </citation>
    <scope>NUCLEOTIDE SEQUENCE</scope>
    <source>
        <strain evidence="3">CBS 560.94</strain>
    </source>
</reference>
<dbReference type="Proteomes" id="UP001278500">
    <property type="component" value="Unassembled WGS sequence"/>
</dbReference>
<organism evidence="3 4">
    <name type="scientific">Neurospora tetraspora</name>
    <dbReference type="NCBI Taxonomy" id="94610"/>
    <lineage>
        <taxon>Eukaryota</taxon>
        <taxon>Fungi</taxon>
        <taxon>Dikarya</taxon>
        <taxon>Ascomycota</taxon>
        <taxon>Pezizomycotina</taxon>
        <taxon>Sordariomycetes</taxon>
        <taxon>Sordariomycetidae</taxon>
        <taxon>Sordariales</taxon>
        <taxon>Sordariaceae</taxon>
        <taxon>Neurospora</taxon>
    </lineage>
</organism>
<evidence type="ECO:0000256" key="1">
    <source>
        <dbReference type="SAM" id="MobiDB-lite"/>
    </source>
</evidence>
<feature type="transmembrane region" description="Helical" evidence="2">
    <location>
        <begin position="39"/>
        <end position="61"/>
    </location>
</feature>
<keyword evidence="2" id="KW-0812">Transmembrane</keyword>
<evidence type="ECO:0000256" key="2">
    <source>
        <dbReference type="SAM" id="Phobius"/>
    </source>
</evidence>
<feature type="compositionally biased region" description="Basic residues" evidence="1">
    <location>
        <begin position="91"/>
        <end position="104"/>
    </location>
</feature>
<dbReference type="EMBL" id="JAUEPP010000006">
    <property type="protein sequence ID" value="KAK3340625.1"/>
    <property type="molecule type" value="Genomic_DNA"/>
</dbReference>
<protein>
    <submittedName>
        <fullName evidence="3">Uncharacterized protein</fullName>
    </submittedName>
</protein>
<keyword evidence="4" id="KW-1185">Reference proteome</keyword>
<feature type="region of interest" description="Disordered" evidence="1">
    <location>
        <begin position="77"/>
        <end position="140"/>
    </location>
</feature>
<evidence type="ECO:0000313" key="4">
    <source>
        <dbReference type="Proteomes" id="UP001278500"/>
    </source>
</evidence>
<name>A0AAE0JC61_9PEZI</name>
<gene>
    <name evidence="3" type="ORF">B0H65DRAFT_551068</name>
</gene>
<dbReference type="AlphaFoldDB" id="A0AAE0JC61"/>
<sequence length="140" mass="15441">MAPTPSTLIAKSLSSSGETLANLLPRYIGYRRRRLSRGALIGVIVAIVIAVIILAFLSVLFRRRRVRRSRINMHQNMQQTAAAPGGWAHSSHNHHAHHHAHHHAQNPNGLNAPAGGWAQPGTYQPPPYQPDPVYQQGGYK</sequence>
<evidence type="ECO:0000313" key="3">
    <source>
        <dbReference type="EMBL" id="KAK3340625.1"/>
    </source>
</evidence>
<comment type="caution">
    <text evidence="3">The sequence shown here is derived from an EMBL/GenBank/DDBJ whole genome shotgun (WGS) entry which is preliminary data.</text>
</comment>
<dbReference type="GeneID" id="87866933"/>
<reference evidence="3" key="1">
    <citation type="journal article" date="2023" name="Mol. Phylogenet. Evol.">
        <title>Genome-scale phylogeny and comparative genomics of the fungal order Sordariales.</title>
        <authorList>
            <person name="Hensen N."/>
            <person name="Bonometti L."/>
            <person name="Westerberg I."/>
            <person name="Brannstrom I.O."/>
            <person name="Guillou S."/>
            <person name="Cros-Aarteil S."/>
            <person name="Calhoun S."/>
            <person name="Haridas S."/>
            <person name="Kuo A."/>
            <person name="Mondo S."/>
            <person name="Pangilinan J."/>
            <person name="Riley R."/>
            <person name="LaButti K."/>
            <person name="Andreopoulos B."/>
            <person name="Lipzen A."/>
            <person name="Chen C."/>
            <person name="Yan M."/>
            <person name="Daum C."/>
            <person name="Ng V."/>
            <person name="Clum A."/>
            <person name="Steindorff A."/>
            <person name="Ohm R.A."/>
            <person name="Martin F."/>
            <person name="Silar P."/>
            <person name="Natvig D.O."/>
            <person name="Lalanne C."/>
            <person name="Gautier V."/>
            <person name="Ament-Velasquez S.L."/>
            <person name="Kruys A."/>
            <person name="Hutchinson M.I."/>
            <person name="Powell A.J."/>
            <person name="Barry K."/>
            <person name="Miller A.N."/>
            <person name="Grigoriev I.V."/>
            <person name="Debuchy R."/>
            <person name="Gladieux P."/>
            <person name="Hiltunen Thoren M."/>
            <person name="Johannesson H."/>
        </authorList>
    </citation>
    <scope>NUCLEOTIDE SEQUENCE</scope>
    <source>
        <strain evidence="3">CBS 560.94</strain>
    </source>
</reference>
<accession>A0AAE0JC61</accession>
<feature type="compositionally biased region" description="Low complexity" evidence="1">
    <location>
        <begin position="131"/>
        <end position="140"/>
    </location>
</feature>
<proteinExistence type="predicted"/>
<dbReference type="RefSeq" id="XP_062679567.1">
    <property type="nucleotide sequence ID" value="XM_062829779.1"/>
</dbReference>